<gene>
    <name evidence="1" type="ORF">GMC94_03455</name>
</gene>
<dbReference type="RefSeq" id="WP_129824275.1">
    <property type="nucleotide sequence ID" value="NZ_RCYS01000002.1"/>
</dbReference>
<protein>
    <recommendedName>
        <fullName evidence="3">DUF3168 domain-containing protein</fullName>
    </recommendedName>
</protein>
<reference evidence="1 2" key="1">
    <citation type="journal article" date="2019" name="Nat. Med.">
        <title>A library of human gut bacterial isolates paired with longitudinal multiomics data enables mechanistic microbiome research.</title>
        <authorList>
            <person name="Poyet M."/>
            <person name="Groussin M."/>
            <person name="Gibbons S.M."/>
            <person name="Avila-Pacheco J."/>
            <person name="Jiang X."/>
            <person name="Kearney S.M."/>
            <person name="Perrotta A.R."/>
            <person name="Berdy B."/>
            <person name="Zhao S."/>
            <person name="Lieberman T.D."/>
            <person name="Swanson P.K."/>
            <person name="Smith M."/>
            <person name="Roesemann S."/>
            <person name="Alexander J.E."/>
            <person name="Rich S.A."/>
            <person name="Livny J."/>
            <person name="Vlamakis H."/>
            <person name="Clish C."/>
            <person name="Bullock K."/>
            <person name="Deik A."/>
            <person name="Scott J."/>
            <person name="Pierce K.A."/>
            <person name="Xavier R.J."/>
            <person name="Alm E.J."/>
        </authorList>
    </citation>
    <scope>NUCLEOTIDE SEQUENCE [LARGE SCALE GENOMIC DNA]</scope>
    <source>
        <strain evidence="1 2">BIOML-A1</strain>
    </source>
</reference>
<name>A0A7X3BP85_STRPA</name>
<dbReference type="Proteomes" id="UP000441330">
    <property type="component" value="Unassembled WGS sequence"/>
</dbReference>
<accession>A0A7X3BP85</accession>
<dbReference type="AlphaFoldDB" id="A0A7X3BP85"/>
<evidence type="ECO:0000313" key="1">
    <source>
        <dbReference type="EMBL" id="MTS53953.1"/>
    </source>
</evidence>
<sequence>MTPNHELFRLIYQMAEAKAPTFDFLPEAGTKYPFIYIGENTAQEAQNNDLWGTVGQTVHIYATRVQRAILDDISAYLETLVKNISGKWEYNLNHTSTDKQIIPDNTDVQPLLHVVLDFSFTYTKKEKNN</sequence>
<dbReference type="EMBL" id="WMZJ01000002">
    <property type="protein sequence ID" value="MTS53953.1"/>
    <property type="molecule type" value="Genomic_DNA"/>
</dbReference>
<organism evidence="1 2">
    <name type="scientific">Streptococcus parasanguinis</name>
    <dbReference type="NCBI Taxonomy" id="1318"/>
    <lineage>
        <taxon>Bacteria</taxon>
        <taxon>Bacillati</taxon>
        <taxon>Bacillota</taxon>
        <taxon>Bacilli</taxon>
        <taxon>Lactobacillales</taxon>
        <taxon>Streptococcaceae</taxon>
        <taxon>Streptococcus</taxon>
    </lineage>
</organism>
<evidence type="ECO:0008006" key="3">
    <source>
        <dbReference type="Google" id="ProtNLM"/>
    </source>
</evidence>
<dbReference type="Gene3D" id="3.30.2000.30">
    <property type="match status" value="1"/>
</dbReference>
<evidence type="ECO:0000313" key="2">
    <source>
        <dbReference type="Proteomes" id="UP000441330"/>
    </source>
</evidence>
<dbReference type="InterPro" id="IPR053745">
    <property type="entry name" value="Viral_Tail_Comp_sf"/>
</dbReference>
<comment type="caution">
    <text evidence="1">The sequence shown here is derived from an EMBL/GenBank/DDBJ whole genome shotgun (WGS) entry which is preliminary data.</text>
</comment>
<proteinExistence type="predicted"/>